<gene>
    <name evidence="2" type="ORF">BW737_000270</name>
</gene>
<feature type="non-terminal residue" evidence="2">
    <location>
        <position position="52"/>
    </location>
</feature>
<dbReference type="Pfam" id="PF00923">
    <property type="entry name" value="TAL_FSA"/>
    <property type="match status" value="1"/>
</dbReference>
<dbReference type="PROSITE" id="PS01054">
    <property type="entry name" value="TRANSALDOLASE_1"/>
    <property type="match status" value="1"/>
</dbReference>
<dbReference type="EMBL" id="MTPX02000004">
    <property type="protein sequence ID" value="PHP53779.1"/>
    <property type="molecule type" value="Genomic_DNA"/>
</dbReference>
<comment type="caution">
    <text evidence="2">The sequence shown here is derived from an EMBL/GenBank/DDBJ whole genome shotgun (WGS) entry which is preliminary data.</text>
</comment>
<keyword evidence="1" id="KW-0704">Schiff base</keyword>
<name>A0ABX4MEA3_9ACTO</name>
<protein>
    <submittedName>
        <fullName evidence="2">Fructose-bisphosphate aldolase</fullName>
    </submittedName>
</protein>
<proteinExistence type="predicted"/>
<sequence length="52" mass="5786">MQFLIDDARIDRVERALNTFPLIGVTTNPSILKAGGLTDFKRDLRTIRGLVG</sequence>
<dbReference type="InterPro" id="IPR001585">
    <property type="entry name" value="TAL/FSA"/>
</dbReference>
<keyword evidence="3" id="KW-1185">Reference proteome</keyword>
<evidence type="ECO:0000256" key="1">
    <source>
        <dbReference type="ARBA" id="ARBA00023270"/>
    </source>
</evidence>
<dbReference type="Gene3D" id="3.20.20.70">
    <property type="entry name" value="Aldolase class I"/>
    <property type="match status" value="1"/>
</dbReference>
<organism evidence="2 3">
    <name type="scientific">Actinomyces ruminis</name>
    <dbReference type="NCBI Taxonomy" id="1937003"/>
    <lineage>
        <taxon>Bacteria</taxon>
        <taxon>Bacillati</taxon>
        <taxon>Actinomycetota</taxon>
        <taxon>Actinomycetes</taxon>
        <taxon>Actinomycetales</taxon>
        <taxon>Actinomycetaceae</taxon>
        <taxon>Actinomyces</taxon>
    </lineage>
</organism>
<dbReference type="SUPFAM" id="SSF51569">
    <property type="entry name" value="Aldolase"/>
    <property type="match status" value="1"/>
</dbReference>
<dbReference type="InterPro" id="IPR013785">
    <property type="entry name" value="Aldolase_TIM"/>
</dbReference>
<evidence type="ECO:0000313" key="2">
    <source>
        <dbReference type="EMBL" id="PHP53779.1"/>
    </source>
</evidence>
<dbReference type="InterPro" id="IPR018225">
    <property type="entry name" value="Transaldolase_AS"/>
</dbReference>
<accession>A0ABX4MEA3</accession>
<dbReference type="Proteomes" id="UP000194577">
    <property type="component" value="Unassembled WGS sequence"/>
</dbReference>
<evidence type="ECO:0000313" key="3">
    <source>
        <dbReference type="Proteomes" id="UP000194577"/>
    </source>
</evidence>
<reference evidence="2 3" key="1">
    <citation type="submission" date="2017-10" db="EMBL/GenBank/DDBJ databases">
        <title>Draft genome sequence of cellulolytic Actinomyces sp CtC72 isolated from cattle rumen fluid.</title>
        <authorList>
            <person name="Joshi A.J."/>
            <person name="Vasudevan G."/>
            <person name="Lanjekar V.B."/>
            <person name="Hivarkar S."/>
            <person name="Engineer A."/>
            <person name="Pore S.D."/>
            <person name="Dhakephalkar P.K."/>
            <person name="Dagar S."/>
        </authorList>
    </citation>
    <scope>NUCLEOTIDE SEQUENCE [LARGE SCALE GENOMIC DNA]</scope>
    <source>
        <strain evidence="3">CtC72</strain>
    </source>
</reference>